<dbReference type="Proteomes" id="UP001291623">
    <property type="component" value="Unassembled WGS sequence"/>
</dbReference>
<dbReference type="AlphaFoldDB" id="A0AAE1RER1"/>
<comment type="caution">
    <text evidence="1">The sequence shown here is derived from an EMBL/GenBank/DDBJ whole genome shotgun (WGS) entry which is preliminary data.</text>
</comment>
<evidence type="ECO:0000313" key="1">
    <source>
        <dbReference type="EMBL" id="KAK4350825.1"/>
    </source>
</evidence>
<reference evidence="1" key="1">
    <citation type="submission" date="2023-12" db="EMBL/GenBank/DDBJ databases">
        <title>Genome assembly of Anisodus tanguticus.</title>
        <authorList>
            <person name="Wang Y.-J."/>
        </authorList>
    </citation>
    <scope>NUCLEOTIDE SEQUENCE</scope>
    <source>
        <strain evidence="1">KB-2021</strain>
        <tissue evidence="1">Leaf</tissue>
    </source>
</reference>
<dbReference type="Gene3D" id="3.90.280.10">
    <property type="entry name" value="PEBP-like"/>
    <property type="match status" value="1"/>
</dbReference>
<keyword evidence="2" id="KW-1185">Reference proteome</keyword>
<dbReference type="EMBL" id="JAVYJV010000016">
    <property type="protein sequence ID" value="KAK4350825.1"/>
    <property type="molecule type" value="Genomic_DNA"/>
</dbReference>
<protein>
    <submittedName>
        <fullName evidence="1">Uncharacterized protein</fullName>
    </submittedName>
</protein>
<proteinExistence type="predicted"/>
<name>A0AAE1RER1_9SOLA</name>
<accession>A0AAE1RER1</accession>
<organism evidence="1 2">
    <name type="scientific">Anisodus tanguticus</name>
    <dbReference type="NCBI Taxonomy" id="243964"/>
    <lineage>
        <taxon>Eukaryota</taxon>
        <taxon>Viridiplantae</taxon>
        <taxon>Streptophyta</taxon>
        <taxon>Embryophyta</taxon>
        <taxon>Tracheophyta</taxon>
        <taxon>Spermatophyta</taxon>
        <taxon>Magnoliopsida</taxon>
        <taxon>eudicotyledons</taxon>
        <taxon>Gunneridae</taxon>
        <taxon>Pentapetalae</taxon>
        <taxon>asterids</taxon>
        <taxon>lamiids</taxon>
        <taxon>Solanales</taxon>
        <taxon>Solanaceae</taxon>
        <taxon>Solanoideae</taxon>
        <taxon>Hyoscyameae</taxon>
        <taxon>Anisodus</taxon>
    </lineage>
</organism>
<gene>
    <name evidence="1" type="ORF">RND71_030138</name>
</gene>
<sequence>MSSRGASEPLAVGRVIGEVVDSFIASVKMKAIYNGSKQVSNGRELMPAVVAAQPRVKIGGEDMRSAYTLTQMLQVPVIHTILEGTPPLLSGLRQTISGDSSPGPSALLPVNRRMCLNDQDLRTEQLISHTRSYSRREQIAPTRIRTHAAGLQLDFKFSSFVIQLCPGDTSWCY</sequence>
<evidence type="ECO:0000313" key="2">
    <source>
        <dbReference type="Proteomes" id="UP001291623"/>
    </source>
</evidence>
<dbReference type="InterPro" id="IPR036610">
    <property type="entry name" value="PEBP-like_sf"/>
</dbReference>
<dbReference type="SUPFAM" id="SSF49777">
    <property type="entry name" value="PEBP-like"/>
    <property type="match status" value="1"/>
</dbReference>